<accession>A0A8F1MB64</accession>
<reference evidence="1" key="1">
    <citation type="submission" date="2021-06" db="EMBL/GenBank/DDBJ databases">
        <title>An adapted protocol for Saccharibacteria cultivation: two new species join this phylum of Candidate Phyla Radiations.</title>
        <authorList>
            <person name="Ibrahim A."/>
            <person name="Maatouk M."/>
            <person name="Raoult D."/>
            <person name="Bittar F."/>
        </authorList>
    </citation>
    <scope>NUCLEOTIDE SEQUENCE</scope>
    <source>
        <strain evidence="1">IHU2</strain>
    </source>
</reference>
<evidence type="ECO:0000313" key="2">
    <source>
        <dbReference type="Proteomes" id="UP000677117"/>
    </source>
</evidence>
<name>A0A8F1MB64_9BACT</name>
<evidence type="ECO:0000313" key="1">
    <source>
        <dbReference type="EMBL" id="QWQ31622.1"/>
    </source>
</evidence>
<dbReference type="Proteomes" id="UP000677117">
    <property type="component" value="Chromosome"/>
</dbReference>
<dbReference type="AlphaFoldDB" id="A0A8F1MB64"/>
<gene>
    <name evidence="1" type="ORF">KOY49_01230</name>
</gene>
<sequence length="70" mass="7981">MSENKKPNNCQKRDKLSRRQGVTVAVGFKSGTFSEYQETLMEKLIGIWHLMQILAYTIAKTLADFSNNSI</sequence>
<dbReference type="EMBL" id="CP076459">
    <property type="protein sequence ID" value="QWQ31622.1"/>
    <property type="molecule type" value="Genomic_DNA"/>
</dbReference>
<proteinExistence type="predicted"/>
<protein>
    <submittedName>
        <fullName evidence="1">Uncharacterized protein</fullName>
    </submittedName>
</protein>
<dbReference type="KEGG" id="mvl:KOY49_01230"/>
<dbReference type="RefSeq" id="WP_232736387.1">
    <property type="nucleotide sequence ID" value="NZ_CP076459.1"/>
</dbReference>
<organism evidence="1 2">
    <name type="scientific">Candidatus Minimicrobia vallesae</name>
    <dbReference type="NCBI Taxonomy" id="2841264"/>
    <lineage>
        <taxon>Bacteria</taxon>
        <taxon>Candidatus Saccharimonadota</taxon>
        <taxon>Candidatus Saccharimonadota incertae sedis</taxon>
        <taxon>Candidatus Minimicrobia</taxon>
    </lineage>
</organism>
<keyword evidence="2" id="KW-1185">Reference proteome</keyword>